<evidence type="ECO:0000313" key="2">
    <source>
        <dbReference type="EMBL" id="HGT83516.1"/>
    </source>
</evidence>
<reference evidence="2" key="1">
    <citation type="journal article" date="2020" name="mSystems">
        <title>Genome- and Community-Level Interaction Insights into Carbon Utilization and Element Cycling Functions of Hydrothermarchaeota in Hydrothermal Sediment.</title>
        <authorList>
            <person name="Zhou Z."/>
            <person name="Liu Y."/>
            <person name="Xu W."/>
            <person name="Pan J."/>
            <person name="Luo Z.H."/>
            <person name="Li M."/>
        </authorList>
    </citation>
    <scope>NUCLEOTIDE SEQUENCE [LARGE SCALE GENOMIC DNA]</scope>
    <source>
        <strain evidence="2">SpSt-587</strain>
    </source>
</reference>
<dbReference type="EMBL" id="DSYZ01000137">
    <property type="protein sequence ID" value="HGT83516.1"/>
    <property type="molecule type" value="Genomic_DNA"/>
</dbReference>
<comment type="caution">
    <text evidence="2">The sequence shown here is derived from an EMBL/GenBank/DDBJ whole genome shotgun (WGS) entry which is preliminary data.</text>
</comment>
<organism evidence="2">
    <name type="scientific">Archaeoglobus fulgidus</name>
    <dbReference type="NCBI Taxonomy" id="2234"/>
    <lineage>
        <taxon>Archaea</taxon>
        <taxon>Methanobacteriati</taxon>
        <taxon>Methanobacteriota</taxon>
        <taxon>Archaeoglobi</taxon>
        <taxon>Archaeoglobales</taxon>
        <taxon>Archaeoglobaceae</taxon>
        <taxon>Archaeoglobus</taxon>
    </lineage>
</organism>
<gene>
    <name evidence="2" type="ORF">ENT52_07320</name>
</gene>
<feature type="transmembrane region" description="Helical" evidence="1">
    <location>
        <begin position="28"/>
        <end position="55"/>
    </location>
</feature>
<dbReference type="AlphaFoldDB" id="A0A7J3M3L9"/>
<keyword evidence="1" id="KW-1133">Transmembrane helix</keyword>
<evidence type="ECO:0000256" key="1">
    <source>
        <dbReference type="SAM" id="Phobius"/>
    </source>
</evidence>
<keyword evidence="1" id="KW-0472">Membrane</keyword>
<accession>A0A7J3M3L9</accession>
<protein>
    <submittedName>
        <fullName evidence="2">Uncharacterized protein</fullName>
    </submittedName>
</protein>
<name>A0A7J3M3L9_ARCFL</name>
<sequence>MTLRIEDFEEWLRNRGYDRMMGEQNLKAFLSLGFAPLLFSNSNLLISFLLSHFAVGGEREKMRFEIAKRIRSISASREEIKIELND</sequence>
<keyword evidence="1" id="KW-0812">Transmembrane</keyword>
<proteinExistence type="predicted"/>